<protein>
    <recommendedName>
        <fullName evidence="6">Vacuolar protein sorting-associated protein 75</fullName>
    </recommendedName>
</protein>
<feature type="non-terminal residue" evidence="4">
    <location>
        <position position="249"/>
    </location>
</feature>
<evidence type="ECO:0000256" key="2">
    <source>
        <dbReference type="RuleBase" id="RU003876"/>
    </source>
</evidence>
<evidence type="ECO:0000256" key="3">
    <source>
        <dbReference type="SAM" id="MobiDB-lite"/>
    </source>
</evidence>
<feature type="region of interest" description="Disordered" evidence="3">
    <location>
        <begin position="223"/>
        <end position="249"/>
    </location>
</feature>
<comment type="similarity">
    <text evidence="1 2">Belongs to the nucleosome assembly protein (NAP) family.</text>
</comment>
<dbReference type="GO" id="GO:0010698">
    <property type="term" value="F:acetyltransferase activator activity"/>
    <property type="evidence" value="ECO:0007669"/>
    <property type="project" value="EnsemblFungi"/>
</dbReference>
<gene>
    <name evidence="4" type="ORF">CANTADRAFT_39238</name>
</gene>
<dbReference type="AlphaFoldDB" id="A0A1E4SR94"/>
<dbReference type="InterPro" id="IPR037231">
    <property type="entry name" value="NAP-like_sf"/>
</dbReference>
<dbReference type="STRING" id="984487.A0A1E4SR94"/>
<name>A0A1E4SR94_9ASCO</name>
<dbReference type="GO" id="GO:0042802">
    <property type="term" value="F:identical protein binding"/>
    <property type="evidence" value="ECO:0007669"/>
    <property type="project" value="EnsemblFungi"/>
</dbReference>
<dbReference type="InterPro" id="IPR002164">
    <property type="entry name" value="NAP_family"/>
</dbReference>
<feature type="compositionally biased region" description="Acidic residues" evidence="3">
    <location>
        <begin position="224"/>
        <end position="249"/>
    </location>
</feature>
<keyword evidence="5" id="KW-1185">Reference proteome</keyword>
<dbReference type="GO" id="GO:0005829">
    <property type="term" value="C:cytosol"/>
    <property type="evidence" value="ECO:0007669"/>
    <property type="project" value="EnsemblFungi"/>
</dbReference>
<dbReference type="GO" id="GO:0005634">
    <property type="term" value="C:nucleus"/>
    <property type="evidence" value="ECO:0007669"/>
    <property type="project" value="EnsemblFungi"/>
</dbReference>
<evidence type="ECO:0008006" key="6">
    <source>
        <dbReference type="Google" id="ProtNLM"/>
    </source>
</evidence>
<dbReference type="Pfam" id="PF00956">
    <property type="entry name" value="NAP"/>
    <property type="match status" value="1"/>
</dbReference>
<evidence type="ECO:0000256" key="1">
    <source>
        <dbReference type="ARBA" id="ARBA00009947"/>
    </source>
</evidence>
<dbReference type="GeneID" id="30982932"/>
<dbReference type="GO" id="GO:0070775">
    <property type="term" value="C:H3 histone acetyltransferase complex"/>
    <property type="evidence" value="ECO:0007669"/>
    <property type="project" value="EnsemblFungi"/>
</dbReference>
<dbReference type="SUPFAM" id="SSF143113">
    <property type="entry name" value="NAP-like"/>
    <property type="match status" value="1"/>
</dbReference>
<dbReference type="Proteomes" id="UP000094285">
    <property type="component" value="Unassembled WGS sequence"/>
</dbReference>
<dbReference type="GO" id="GO:0042393">
    <property type="term" value="F:histone binding"/>
    <property type="evidence" value="ECO:0007669"/>
    <property type="project" value="EnsemblFungi"/>
</dbReference>
<dbReference type="GO" id="GO:0006334">
    <property type="term" value="P:nucleosome assembly"/>
    <property type="evidence" value="ECO:0007669"/>
    <property type="project" value="EnsemblFungi"/>
</dbReference>
<dbReference type="EMBL" id="KV453909">
    <property type="protein sequence ID" value="ODV82021.1"/>
    <property type="molecule type" value="Genomic_DNA"/>
</dbReference>
<organism evidence="4 5">
    <name type="scientific">Suhomyces tanzawaensis NRRL Y-17324</name>
    <dbReference type="NCBI Taxonomy" id="984487"/>
    <lineage>
        <taxon>Eukaryota</taxon>
        <taxon>Fungi</taxon>
        <taxon>Dikarya</taxon>
        <taxon>Ascomycota</taxon>
        <taxon>Saccharomycotina</taxon>
        <taxon>Pichiomycetes</taxon>
        <taxon>Debaryomycetaceae</taxon>
        <taxon>Suhomyces</taxon>
    </lineage>
</organism>
<accession>A0A1E4SR94</accession>
<proteinExistence type="inferred from homology"/>
<reference evidence="5" key="1">
    <citation type="submission" date="2016-05" db="EMBL/GenBank/DDBJ databases">
        <title>Comparative genomics of biotechnologically important yeasts.</title>
        <authorList>
            <consortium name="DOE Joint Genome Institute"/>
            <person name="Riley R."/>
            <person name="Haridas S."/>
            <person name="Wolfe K.H."/>
            <person name="Lopes M.R."/>
            <person name="Hittinger C.T."/>
            <person name="Goker M."/>
            <person name="Salamov A."/>
            <person name="Wisecaver J."/>
            <person name="Long T.M."/>
            <person name="Aerts A.L."/>
            <person name="Barry K."/>
            <person name="Choi C."/>
            <person name="Clum A."/>
            <person name="Coughlan A.Y."/>
            <person name="Deshpande S."/>
            <person name="Douglass A.P."/>
            <person name="Hanson S.J."/>
            <person name="Klenk H.-P."/>
            <person name="Labutti K."/>
            <person name="Lapidus A."/>
            <person name="Lindquist E."/>
            <person name="Lipzen A."/>
            <person name="Meier-Kolthoff J.P."/>
            <person name="Ohm R.A."/>
            <person name="Otillar R.P."/>
            <person name="Pangilinan J."/>
            <person name="Peng Y."/>
            <person name="Rokas A."/>
            <person name="Rosa C.A."/>
            <person name="Scheuner C."/>
            <person name="Sibirny A.A."/>
            <person name="Slot J.C."/>
            <person name="Stielow J.B."/>
            <person name="Sun H."/>
            <person name="Kurtzman C.P."/>
            <person name="Blackwell M."/>
            <person name="Grigoriev I.V."/>
            <person name="Jeffries T.W."/>
        </authorList>
    </citation>
    <scope>NUCLEOTIDE SEQUENCE [LARGE SCALE GENOMIC DNA]</scope>
    <source>
        <strain evidence="5">NRRL Y-17324</strain>
    </source>
</reference>
<dbReference type="RefSeq" id="XP_020067143.1">
    <property type="nucleotide sequence ID" value="XM_020208796.1"/>
</dbReference>
<evidence type="ECO:0000313" key="5">
    <source>
        <dbReference type="Proteomes" id="UP000094285"/>
    </source>
</evidence>
<dbReference type="GO" id="GO:0006303">
    <property type="term" value="P:double-strand break repair via nonhomologous end joining"/>
    <property type="evidence" value="ECO:0007669"/>
    <property type="project" value="EnsemblFungi"/>
</dbReference>
<dbReference type="OrthoDB" id="19419at2759"/>
<feature type="non-terminal residue" evidence="4">
    <location>
        <position position="1"/>
    </location>
</feature>
<dbReference type="Gene3D" id="3.30.1120.90">
    <property type="entry name" value="Nucleosome assembly protein"/>
    <property type="match status" value="1"/>
</dbReference>
<sequence>EESNALQQSLDELASLEKDMSVAERDSEVFRIKRTQHIYASRRDILNKIPTFWYIVLAENDDFAEYISVEDLKYLELIDNIYVHYNIADIENPSEDDLKHFKDFYITIDFSSKDGVIPDQKVTKHFKTIIEDGEEKIISEPVDIKWPHELDAINPALIKKNKGKQLSADDKKNYRLGMKSFFSWFAWTGEKPGKEFRNGEDLTRLIVDDLFLNATKYYVLALPNDEDSDDSNEDDSSEGEELDLSDDEV</sequence>
<dbReference type="PANTHER" id="PTHR11875">
    <property type="entry name" value="TESTIS-SPECIFIC Y-ENCODED PROTEIN"/>
    <property type="match status" value="1"/>
</dbReference>
<dbReference type="GO" id="GO:0006335">
    <property type="term" value="P:DNA replication-dependent chromatin assembly"/>
    <property type="evidence" value="ECO:0007669"/>
    <property type="project" value="EnsemblFungi"/>
</dbReference>
<evidence type="ECO:0000313" key="4">
    <source>
        <dbReference type="EMBL" id="ODV82021.1"/>
    </source>
</evidence>